<dbReference type="OrthoDB" id="1523883at2759"/>
<evidence type="ECO:0000256" key="6">
    <source>
        <dbReference type="ARBA" id="ARBA00022723"/>
    </source>
</evidence>
<dbReference type="GO" id="GO:0008168">
    <property type="term" value="F:methyltransferase activity"/>
    <property type="evidence" value="ECO:0007669"/>
    <property type="project" value="UniProtKB-KW"/>
</dbReference>
<dbReference type="InterPro" id="IPR005299">
    <property type="entry name" value="MeTrfase_7"/>
</dbReference>
<dbReference type="STRING" id="49390.A0A068VA39"/>
<evidence type="ECO:0000256" key="2">
    <source>
        <dbReference type="ARBA" id="ARBA00004913"/>
    </source>
</evidence>
<gene>
    <name evidence="8" type="ORF">GSCOC_T00011030001</name>
</gene>
<dbReference type="GO" id="GO:0046872">
    <property type="term" value="F:metal ion binding"/>
    <property type="evidence" value="ECO:0007669"/>
    <property type="project" value="UniProtKB-KW"/>
</dbReference>
<keyword evidence="4" id="KW-0489">Methyltransferase</keyword>
<keyword evidence="5" id="KW-0808">Transferase</keyword>
<dbReference type="Gene3D" id="3.40.50.150">
    <property type="entry name" value="Vaccinia Virus protein VP39"/>
    <property type="match status" value="1"/>
</dbReference>
<dbReference type="PANTHER" id="PTHR31009">
    <property type="entry name" value="S-ADENOSYL-L-METHIONINE:CARBOXYL METHYLTRANSFERASE FAMILY PROTEIN"/>
    <property type="match status" value="1"/>
</dbReference>
<comment type="cofactor">
    <cofactor evidence="1">
        <name>Mg(2+)</name>
        <dbReference type="ChEBI" id="CHEBI:18420"/>
    </cofactor>
</comment>
<evidence type="ECO:0000256" key="1">
    <source>
        <dbReference type="ARBA" id="ARBA00001946"/>
    </source>
</evidence>
<dbReference type="PhylomeDB" id="A0A068VA39"/>
<dbReference type="InParanoid" id="A0A068VA39"/>
<name>A0A068VA39_COFCA</name>
<keyword evidence="6" id="KW-0479">Metal-binding</keyword>
<dbReference type="InterPro" id="IPR042086">
    <property type="entry name" value="MeTrfase_capping"/>
</dbReference>
<reference evidence="9" key="1">
    <citation type="journal article" date="2014" name="Science">
        <title>The coffee genome provides insight into the convergent evolution of caffeine biosynthesis.</title>
        <authorList>
            <person name="Denoeud F."/>
            <person name="Carretero-Paulet L."/>
            <person name="Dereeper A."/>
            <person name="Droc G."/>
            <person name="Guyot R."/>
            <person name="Pietrella M."/>
            <person name="Zheng C."/>
            <person name="Alberti A."/>
            <person name="Anthony F."/>
            <person name="Aprea G."/>
            <person name="Aury J.M."/>
            <person name="Bento P."/>
            <person name="Bernard M."/>
            <person name="Bocs S."/>
            <person name="Campa C."/>
            <person name="Cenci A."/>
            <person name="Combes M.C."/>
            <person name="Crouzillat D."/>
            <person name="Da Silva C."/>
            <person name="Daddiego L."/>
            <person name="De Bellis F."/>
            <person name="Dussert S."/>
            <person name="Garsmeur O."/>
            <person name="Gayraud T."/>
            <person name="Guignon V."/>
            <person name="Jahn K."/>
            <person name="Jamilloux V."/>
            <person name="Joet T."/>
            <person name="Labadie K."/>
            <person name="Lan T."/>
            <person name="Leclercq J."/>
            <person name="Lepelley M."/>
            <person name="Leroy T."/>
            <person name="Li L.T."/>
            <person name="Librado P."/>
            <person name="Lopez L."/>
            <person name="Munoz A."/>
            <person name="Noel B."/>
            <person name="Pallavicini A."/>
            <person name="Perrotta G."/>
            <person name="Poncet V."/>
            <person name="Pot D."/>
            <person name="Priyono X."/>
            <person name="Rigoreau M."/>
            <person name="Rouard M."/>
            <person name="Rozas J."/>
            <person name="Tranchant-Dubreuil C."/>
            <person name="VanBuren R."/>
            <person name="Zhang Q."/>
            <person name="Andrade A.C."/>
            <person name="Argout X."/>
            <person name="Bertrand B."/>
            <person name="de Kochko A."/>
            <person name="Graziosi G."/>
            <person name="Henry R.J."/>
            <person name="Jayarama X."/>
            <person name="Ming R."/>
            <person name="Nagai C."/>
            <person name="Rounsley S."/>
            <person name="Sankoff D."/>
            <person name="Giuliano G."/>
            <person name="Albert V.A."/>
            <person name="Wincker P."/>
            <person name="Lashermes P."/>
        </authorList>
    </citation>
    <scope>NUCLEOTIDE SEQUENCE [LARGE SCALE GENOMIC DNA]</scope>
    <source>
        <strain evidence="9">cv. DH200-94</strain>
    </source>
</reference>
<dbReference type="EMBL" id="HG739252">
    <property type="protein sequence ID" value="CDP17551.1"/>
    <property type="molecule type" value="Genomic_DNA"/>
</dbReference>
<dbReference type="SUPFAM" id="SSF53335">
    <property type="entry name" value="S-adenosyl-L-methionine-dependent methyltransferases"/>
    <property type="match status" value="1"/>
</dbReference>
<accession>A0A068VA39</accession>
<dbReference type="Proteomes" id="UP000295252">
    <property type="component" value="Chromosome I"/>
</dbReference>
<evidence type="ECO:0000256" key="3">
    <source>
        <dbReference type="ARBA" id="ARBA00007967"/>
    </source>
</evidence>
<dbReference type="AlphaFoldDB" id="A0A068VA39"/>
<evidence type="ECO:0000256" key="7">
    <source>
        <dbReference type="ARBA" id="ARBA00022842"/>
    </source>
</evidence>
<comment type="similarity">
    <text evidence="3">Belongs to the methyltransferase superfamily. Type-7 methyltransferase family.</text>
</comment>
<evidence type="ECO:0000256" key="5">
    <source>
        <dbReference type="ARBA" id="ARBA00022679"/>
    </source>
</evidence>
<dbReference type="InterPro" id="IPR029063">
    <property type="entry name" value="SAM-dependent_MTases_sf"/>
</dbReference>
<protein>
    <submittedName>
        <fullName evidence="8">Uncharacterized protein</fullName>
    </submittedName>
</protein>
<proteinExistence type="inferred from homology"/>
<comment type="pathway">
    <text evidence="2">Alkaloid biosynthesis.</text>
</comment>
<dbReference type="GO" id="GO:0032259">
    <property type="term" value="P:methylation"/>
    <property type="evidence" value="ECO:0007669"/>
    <property type="project" value="UniProtKB-KW"/>
</dbReference>
<organism evidence="8 9">
    <name type="scientific">Coffea canephora</name>
    <name type="common">Robusta coffee</name>
    <dbReference type="NCBI Taxonomy" id="49390"/>
    <lineage>
        <taxon>Eukaryota</taxon>
        <taxon>Viridiplantae</taxon>
        <taxon>Streptophyta</taxon>
        <taxon>Embryophyta</taxon>
        <taxon>Tracheophyta</taxon>
        <taxon>Spermatophyta</taxon>
        <taxon>Magnoliopsida</taxon>
        <taxon>eudicotyledons</taxon>
        <taxon>Gunneridae</taxon>
        <taxon>Pentapetalae</taxon>
        <taxon>asterids</taxon>
        <taxon>lamiids</taxon>
        <taxon>Gentianales</taxon>
        <taxon>Rubiaceae</taxon>
        <taxon>Ixoroideae</taxon>
        <taxon>Gardenieae complex</taxon>
        <taxon>Bertiereae - Coffeeae clade</taxon>
        <taxon>Coffeeae</taxon>
        <taxon>Coffea</taxon>
    </lineage>
</organism>
<evidence type="ECO:0000313" key="8">
    <source>
        <dbReference type="EMBL" id="CDP17551.1"/>
    </source>
</evidence>
<dbReference type="Gramene" id="CDP17551">
    <property type="protein sequence ID" value="CDP17551"/>
    <property type="gene ID" value="GSCOC_T00011030001"/>
</dbReference>
<sequence>MEMRRVLHLKGGDDHASYAKNSSFQRPTNFFRANRPATGCISLTDLGCASGPNTLSAIQDIIENIDRECHDSNIYPELPRILVFLNDLASNDFNSIFQLLPSFNEKT</sequence>
<keyword evidence="9" id="KW-1185">Reference proteome</keyword>
<keyword evidence="7" id="KW-0460">Magnesium</keyword>
<evidence type="ECO:0000256" key="4">
    <source>
        <dbReference type="ARBA" id="ARBA00022603"/>
    </source>
</evidence>
<dbReference type="Pfam" id="PF03492">
    <property type="entry name" value="Methyltransf_7"/>
    <property type="match status" value="1"/>
</dbReference>
<dbReference type="Gene3D" id="1.10.1200.270">
    <property type="entry name" value="Methyltransferase, alpha-helical capping domain"/>
    <property type="match status" value="1"/>
</dbReference>
<evidence type="ECO:0000313" key="9">
    <source>
        <dbReference type="Proteomes" id="UP000295252"/>
    </source>
</evidence>